<gene>
    <name evidence="1" type="ordered locus">Curi_c22100</name>
</gene>
<organism evidence="1 2">
    <name type="scientific">Gottschalkia acidurici (strain ATCC 7906 / DSM 604 / BCRC 14475 / CIP 104303 / KCTC 5404 / NCIMB 10678 / 9a)</name>
    <name type="common">Clostridium acidurici</name>
    <dbReference type="NCBI Taxonomy" id="1128398"/>
    <lineage>
        <taxon>Bacteria</taxon>
        <taxon>Bacillati</taxon>
        <taxon>Bacillota</taxon>
        <taxon>Tissierellia</taxon>
        <taxon>Tissierellales</taxon>
        <taxon>Gottschalkiaceae</taxon>
        <taxon>Gottschalkia</taxon>
    </lineage>
</organism>
<accession>K0AZI8</accession>
<dbReference type="EMBL" id="CP003326">
    <property type="protein sequence ID" value="AFS79213.1"/>
    <property type="molecule type" value="Genomic_DNA"/>
</dbReference>
<keyword evidence="2" id="KW-1185">Reference proteome</keyword>
<dbReference type="AlphaFoldDB" id="K0AZI8"/>
<dbReference type="HOGENOM" id="CLU_2804717_0_0_9"/>
<proteinExistence type="predicted"/>
<sequence>MKKIIKEWKYRLKNIDENLEIHIRATENKEYTKDMRDYARSRVISLTEYKNLIESTIEALEKVKQEV</sequence>
<dbReference type="Proteomes" id="UP000006094">
    <property type="component" value="Chromosome"/>
</dbReference>
<evidence type="ECO:0000313" key="1">
    <source>
        <dbReference type="EMBL" id="AFS79213.1"/>
    </source>
</evidence>
<reference evidence="1 2" key="1">
    <citation type="journal article" date="2012" name="PLoS ONE">
        <title>The purine-utilizing bacterium Clostridium acidurici 9a: a genome-guided metabolic reconsideration.</title>
        <authorList>
            <person name="Hartwich K."/>
            <person name="Poehlein A."/>
            <person name="Daniel R."/>
        </authorList>
    </citation>
    <scope>NUCLEOTIDE SEQUENCE [LARGE SCALE GENOMIC DNA]</scope>
    <source>
        <strain evidence="2">ATCC 7906 / DSM 604 / BCRC 14475 / CIP 104303 / KCTC 5404 / NCIMB 10678 / 9a</strain>
    </source>
</reference>
<dbReference type="KEGG" id="cad:Curi_c22100"/>
<protein>
    <submittedName>
        <fullName evidence="1">Uncharacterized protein</fullName>
    </submittedName>
</protein>
<dbReference type="STRING" id="1128398.Curi_c22100"/>
<name>K0AZI8_GOTA9</name>
<dbReference type="RefSeq" id="WP_014968349.1">
    <property type="nucleotide sequence ID" value="NC_018664.1"/>
</dbReference>
<evidence type="ECO:0000313" key="2">
    <source>
        <dbReference type="Proteomes" id="UP000006094"/>
    </source>
</evidence>